<dbReference type="PANTHER" id="PTHR12714">
    <property type="entry name" value="PROTEIN-S ISOPRENYLCYSTEINE O-METHYLTRANSFERASE"/>
    <property type="match status" value="1"/>
</dbReference>
<keyword evidence="6" id="KW-0489">Methyltransferase</keyword>
<dbReference type="AlphaFoldDB" id="A0A7K3NIP0"/>
<comment type="caution">
    <text evidence="6">The sequence shown here is derived from an EMBL/GenBank/DDBJ whole genome shotgun (WGS) entry which is preliminary data.</text>
</comment>
<evidence type="ECO:0000256" key="4">
    <source>
        <dbReference type="ARBA" id="ARBA00023136"/>
    </source>
</evidence>
<feature type="transmembrane region" description="Helical" evidence="5">
    <location>
        <begin position="163"/>
        <end position="180"/>
    </location>
</feature>
<feature type="transmembrane region" description="Helical" evidence="5">
    <location>
        <begin position="91"/>
        <end position="109"/>
    </location>
</feature>
<feature type="transmembrane region" description="Helical" evidence="5">
    <location>
        <begin position="60"/>
        <end position="85"/>
    </location>
</feature>
<dbReference type="Gene3D" id="1.20.120.1630">
    <property type="match status" value="1"/>
</dbReference>
<keyword evidence="6" id="KW-0808">Transferase</keyword>
<dbReference type="GO" id="GO:0016020">
    <property type="term" value="C:membrane"/>
    <property type="evidence" value="ECO:0007669"/>
    <property type="project" value="UniProtKB-SubCell"/>
</dbReference>
<dbReference type="PANTHER" id="PTHR12714:SF9">
    <property type="entry name" value="PROTEIN-S-ISOPRENYLCYSTEINE O-METHYLTRANSFERASE"/>
    <property type="match status" value="1"/>
</dbReference>
<dbReference type="Pfam" id="PF04140">
    <property type="entry name" value="ICMT"/>
    <property type="match status" value="1"/>
</dbReference>
<protein>
    <submittedName>
        <fullName evidence="6">Isoprenylcysteine carboxylmethyltransferase family protein</fullName>
    </submittedName>
</protein>
<dbReference type="GO" id="GO:0032259">
    <property type="term" value="P:methylation"/>
    <property type="evidence" value="ECO:0007669"/>
    <property type="project" value="UniProtKB-KW"/>
</dbReference>
<sequence length="217" mass="24274">MVAAGFLLLVLAAARWRENGPGTLVWLASFLAMFVIRLPYSIRNRKNAIVEAHKGPDEVILLFAMFATMMLLPLAHLATGCFAFADYALPGGVVAAGAFLQIPFLILFWRAHADLGRNWSPGLEVRQDHTLVTHGIYRRIRHPMYAAIWLSALAQPLLIQNWIAGFLVLPAFAAMWIIRVPREEAMLRRRFAQAWDGYCLRAGRVFPKFGTSAGRDG</sequence>
<reference evidence="6 7" key="1">
    <citation type="submission" date="2020-02" db="EMBL/GenBank/DDBJ databases">
        <title>Comparative genomics of sulfur disproportionating microorganisms.</title>
        <authorList>
            <person name="Ward L.M."/>
            <person name="Bertran E."/>
            <person name="Johnston D.T."/>
        </authorList>
    </citation>
    <scope>NUCLEOTIDE SEQUENCE [LARGE SCALE GENOMIC DNA]</scope>
    <source>
        <strain evidence="6 7">DSM 3696</strain>
    </source>
</reference>
<feature type="transmembrane region" description="Helical" evidence="5">
    <location>
        <begin position="140"/>
        <end position="157"/>
    </location>
</feature>
<evidence type="ECO:0000256" key="1">
    <source>
        <dbReference type="ARBA" id="ARBA00004141"/>
    </source>
</evidence>
<dbReference type="InterPro" id="IPR007269">
    <property type="entry name" value="ICMT_MeTrfase"/>
</dbReference>
<keyword evidence="2 5" id="KW-0812">Transmembrane</keyword>
<keyword evidence="3 5" id="KW-1133">Transmembrane helix</keyword>
<dbReference type="EMBL" id="JAAGRQ010000008">
    <property type="protein sequence ID" value="NDY55693.1"/>
    <property type="molecule type" value="Genomic_DNA"/>
</dbReference>
<feature type="transmembrane region" description="Helical" evidence="5">
    <location>
        <begin position="24"/>
        <end position="40"/>
    </location>
</feature>
<evidence type="ECO:0000256" key="3">
    <source>
        <dbReference type="ARBA" id="ARBA00022989"/>
    </source>
</evidence>
<evidence type="ECO:0000256" key="5">
    <source>
        <dbReference type="SAM" id="Phobius"/>
    </source>
</evidence>
<keyword evidence="7" id="KW-1185">Reference proteome</keyword>
<keyword evidence="4 5" id="KW-0472">Membrane</keyword>
<name>A0A7K3NIP0_9BACT</name>
<evidence type="ECO:0000256" key="2">
    <source>
        <dbReference type="ARBA" id="ARBA00022692"/>
    </source>
</evidence>
<proteinExistence type="predicted"/>
<evidence type="ECO:0000313" key="6">
    <source>
        <dbReference type="EMBL" id="NDY55693.1"/>
    </source>
</evidence>
<comment type="subcellular location">
    <subcellularLocation>
        <location evidence="1">Membrane</location>
        <topology evidence="1">Multi-pass membrane protein</topology>
    </subcellularLocation>
</comment>
<evidence type="ECO:0000313" key="7">
    <source>
        <dbReference type="Proteomes" id="UP000469724"/>
    </source>
</evidence>
<dbReference type="GO" id="GO:0004671">
    <property type="term" value="F:protein C-terminal S-isoprenylcysteine carboxyl O-methyltransferase activity"/>
    <property type="evidence" value="ECO:0007669"/>
    <property type="project" value="InterPro"/>
</dbReference>
<dbReference type="NCBIfam" id="NF040696">
    <property type="entry name" value="isopcys_mtase"/>
    <property type="match status" value="1"/>
</dbReference>
<organism evidence="6 7">
    <name type="scientific">Desulfolutivibrio sulfodismutans</name>
    <dbReference type="NCBI Taxonomy" id="63561"/>
    <lineage>
        <taxon>Bacteria</taxon>
        <taxon>Pseudomonadati</taxon>
        <taxon>Thermodesulfobacteriota</taxon>
        <taxon>Desulfovibrionia</taxon>
        <taxon>Desulfovibrionales</taxon>
        <taxon>Desulfovibrionaceae</taxon>
        <taxon>Desulfolutivibrio</taxon>
    </lineage>
</organism>
<gene>
    <name evidence="6" type="ORF">G3N56_02915</name>
</gene>
<dbReference type="Proteomes" id="UP000469724">
    <property type="component" value="Unassembled WGS sequence"/>
</dbReference>
<accession>A0A7K3NIP0</accession>
<dbReference type="InterPro" id="IPR054851">
    <property type="entry name" value="Isoprenylcys_mtase"/>
</dbReference>